<dbReference type="InterPro" id="IPR008984">
    <property type="entry name" value="SMAD_FHA_dom_sf"/>
</dbReference>
<dbReference type="Proteomes" id="UP000077315">
    <property type="component" value="Unassembled WGS sequence"/>
</dbReference>
<dbReference type="CDD" id="cd22701">
    <property type="entry name" value="FHA_FKH1-like"/>
    <property type="match status" value="1"/>
</dbReference>
<dbReference type="PANTHER" id="PTHR21712:SF29">
    <property type="entry name" value="PRE-RRNA-PROCESSING PROTEIN FHL1"/>
    <property type="match status" value="1"/>
</dbReference>
<dbReference type="PANTHER" id="PTHR21712">
    <property type="entry name" value="PRE-RRNA-PROCESSING PROTEIN FHL1"/>
    <property type="match status" value="1"/>
</dbReference>
<proteinExistence type="predicted"/>
<evidence type="ECO:0000313" key="5">
    <source>
        <dbReference type="Proteomes" id="UP000077315"/>
    </source>
</evidence>
<evidence type="ECO:0000313" key="4">
    <source>
        <dbReference type="EMBL" id="OAD77689.1"/>
    </source>
</evidence>
<dbReference type="SUPFAM" id="SSF49879">
    <property type="entry name" value="SMAD/FHA domain"/>
    <property type="match status" value="1"/>
</dbReference>
<gene>
    <name evidence="4" type="ORF">PHYBLDRAFT_141558</name>
</gene>
<sequence>MDGLSNSPEPFSASERLKGLHLLIDSRTDVQVQAEHVPTETTHLYPKLAGFNWTCYITTDSAVLGRSRTDQDKQTARAGEVYIGLGSSKAISRRHAEIKYNPRRKRWEIRVAGRNSIKVGHLVKKRGDPPIVLSTGSLLDIGGVQSVFILPDNYSGPPQETSTSTQSTVHSTEAATPNSENDTVQLGMDDDEALKQILGLLLKTTPNRRSTKDIVDFVCQNTQDKDSKEYNKETVLSMLVRSSYFYLEDISHTASQARSDEAQWTWDVQEGSDNTGQFRGQSHISQDMSECGDFEFNSTGSPGYTSQSPKDFGSSEGPWLGHGASIGISIADIYSTWIVANNRSVDTDDIYSVVLDRDTTRTTAENIDPVLPFKRIRTETDDGQAHYQAPTNDLRSNPWKAIRTTVLYH</sequence>
<dbReference type="GO" id="GO:0043565">
    <property type="term" value="F:sequence-specific DNA binding"/>
    <property type="evidence" value="ECO:0007669"/>
    <property type="project" value="TreeGrafter"/>
</dbReference>
<dbReference type="PROSITE" id="PS50006">
    <property type="entry name" value="FHA_DOMAIN"/>
    <property type="match status" value="1"/>
</dbReference>
<dbReference type="EMBL" id="KV440974">
    <property type="protein sequence ID" value="OAD77689.1"/>
    <property type="molecule type" value="Genomic_DNA"/>
</dbReference>
<name>A0A167PD19_PHYB8</name>
<dbReference type="GO" id="GO:0005634">
    <property type="term" value="C:nucleus"/>
    <property type="evidence" value="ECO:0007669"/>
    <property type="project" value="UniProtKB-ARBA"/>
</dbReference>
<organism evidence="4 5">
    <name type="scientific">Phycomyces blakesleeanus (strain ATCC 8743b / DSM 1359 / FGSC 10004 / NBRC 33097 / NRRL 1555)</name>
    <dbReference type="NCBI Taxonomy" id="763407"/>
    <lineage>
        <taxon>Eukaryota</taxon>
        <taxon>Fungi</taxon>
        <taxon>Fungi incertae sedis</taxon>
        <taxon>Mucoromycota</taxon>
        <taxon>Mucoromycotina</taxon>
        <taxon>Mucoromycetes</taxon>
        <taxon>Mucorales</taxon>
        <taxon>Phycomycetaceae</taxon>
        <taxon>Phycomyces</taxon>
    </lineage>
</organism>
<reference evidence="5" key="1">
    <citation type="submission" date="2015-06" db="EMBL/GenBank/DDBJ databases">
        <title>Expansion of signal transduction pathways in fungi by whole-genome duplication.</title>
        <authorList>
            <consortium name="DOE Joint Genome Institute"/>
            <person name="Corrochano L.M."/>
            <person name="Kuo A."/>
            <person name="Marcet-Houben M."/>
            <person name="Polaino S."/>
            <person name="Salamov A."/>
            <person name="Villalobos J.M."/>
            <person name="Alvarez M.I."/>
            <person name="Avalos J."/>
            <person name="Benito E.P."/>
            <person name="Benoit I."/>
            <person name="Burger G."/>
            <person name="Camino L.P."/>
            <person name="Canovas D."/>
            <person name="Cerda-Olmedo E."/>
            <person name="Cheng J.-F."/>
            <person name="Dominguez A."/>
            <person name="Elias M."/>
            <person name="Eslava A.P."/>
            <person name="Glaser F."/>
            <person name="Grimwood J."/>
            <person name="Gutierrez G."/>
            <person name="Heitman J."/>
            <person name="Henrissat B."/>
            <person name="Iturriaga E.A."/>
            <person name="Lang B.F."/>
            <person name="Lavin J.L."/>
            <person name="Lee S."/>
            <person name="Li W."/>
            <person name="Lindquist E."/>
            <person name="Lopez-Garcia S."/>
            <person name="Luque E.M."/>
            <person name="Marcos A.T."/>
            <person name="Martin J."/>
            <person name="McCluskey K."/>
            <person name="Medina H.R."/>
            <person name="Miralles-Duran A."/>
            <person name="Miyazaki A."/>
            <person name="Munoz-Torres E."/>
            <person name="Oguiza J.A."/>
            <person name="Ohm R."/>
            <person name="Olmedo M."/>
            <person name="Orejas M."/>
            <person name="Ortiz-Castellanos L."/>
            <person name="Pisabarro A.G."/>
            <person name="Rodriguez-Romero J."/>
            <person name="Ruiz-Herrera J."/>
            <person name="Ruiz-Vazquez R."/>
            <person name="Sanz C."/>
            <person name="Schackwitz W."/>
            <person name="Schmutz J."/>
            <person name="Shahriari M."/>
            <person name="Shelest E."/>
            <person name="Silva-Franco F."/>
            <person name="Soanes D."/>
            <person name="Syed K."/>
            <person name="Tagua V.G."/>
            <person name="Talbot N.J."/>
            <person name="Thon M."/>
            <person name="De vries R.P."/>
            <person name="Wiebenga A."/>
            <person name="Yadav J.S."/>
            <person name="Braun E.L."/>
            <person name="Baker S."/>
            <person name="Garre V."/>
            <person name="Horwitz B."/>
            <person name="Torres-Martinez S."/>
            <person name="Idnurm A."/>
            <person name="Herrera-Estrella A."/>
            <person name="Gabaldon T."/>
            <person name="Grigoriev I.V."/>
        </authorList>
    </citation>
    <scope>NUCLEOTIDE SEQUENCE [LARGE SCALE GENOMIC DNA]</scope>
    <source>
        <strain evidence="5">NRRL 1555(-)</strain>
    </source>
</reference>
<feature type="compositionally biased region" description="Polar residues" evidence="2">
    <location>
        <begin position="173"/>
        <end position="183"/>
    </location>
</feature>
<dbReference type="OrthoDB" id="5954824at2759"/>
<dbReference type="InterPro" id="IPR000253">
    <property type="entry name" value="FHA_dom"/>
</dbReference>
<dbReference type="GeneID" id="28991520"/>
<dbReference type="STRING" id="763407.A0A167PD19"/>
<accession>A0A167PD19</accession>
<evidence type="ECO:0000259" key="3">
    <source>
        <dbReference type="PROSITE" id="PS50006"/>
    </source>
</evidence>
<dbReference type="Gene3D" id="2.60.200.20">
    <property type="match status" value="1"/>
</dbReference>
<dbReference type="VEuPathDB" id="FungiDB:PHYBLDRAFT_141558"/>
<evidence type="ECO:0000256" key="1">
    <source>
        <dbReference type="ARBA" id="ARBA00023242"/>
    </source>
</evidence>
<dbReference type="GO" id="GO:0060962">
    <property type="term" value="P:regulation of ribosomal protein gene transcription by RNA polymerase II"/>
    <property type="evidence" value="ECO:0007669"/>
    <property type="project" value="InterPro"/>
</dbReference>
<dbReference type="AlphaFoldDB" id="A0A167PD19"/>
<feature type="domain" description="FHA" evidence="3">
    <location>
        <begin position="62"/>
        <end position="124"/>
    </location>
</feature>
<feature type="compositionally biased region" description="Low complexity" evidence="2">
    <location>
        <begin position="161"/>
        <end position="172"/>
    </location>
</feature>
<dbReference type="InterPro" id="IPR045178">
    <property type="entry name" value="Fhl1/FHA1"/>
</dbReference>
<dbReference type="InParanoid" id="A0A167PD19"/>
<protein>
    <recommendedName>
        <fullName evidence="3">FHA domain-containing protein</fullName>
    </recommendedName>
</protein>
<evidence type="ECO:0000256" key="2">
    <source>
        <dbReference type="SAM" id="MobiDB-lite"/>
    </source>
</evidence>
<feature type="region of interest" description="Disordered" evidence="2">
    <location>
        <begin position="153"/>
        <end position="183"/>
    </location>
</feature>
<dbReference type="RefSeq" id="XP_018295729.1">
    <property type="nucleotide sequence ID" value="XM_018430614.1"/>
</dbReference>
<dbReference type="Pfam" id="PF00498">
    <property type="entry name" value="FHA"/>
    <property type="match status" value="1"/>
</dbReference>
<keyword evidence="1" id="KW-0539">Nucleus</keyword>
<keyword evidence="5" id="KW-1185">Reference proteome</keyword>